<reference evidence="8 9" key="1">
    <citation type="submission" date="2019-01" db="EMBL/GenBank/DDBJ databases">
        <title>Sequencing of cultivated peanut Arachis hypogaea provides insights into genome evolution and oil improvement.</title>
        <authorList>
            <person name="Chen X."/>
        </authorList>
    </citation>
    <scope>NUCLEOTIDE SEQUENCE [LARGE SCALE GENOMIC DNA]</scope>
    <source>
        <strain evidence="9">cv. Fuhuasheng</strain>
        <tissue evidence="8">Leaves</tissue>
    </source>
</reference>
<dbReference type="InterPro" id="IPR002528">
    <property type="entry name" value="MATE_fam"/>
</dbReference>
<dbReference type="Proteomes" id="UP000289738">
    <property type="component" value="Chromosome A04"/>
</dbReference>
<dbReference type="GO" id="GO:0015297">
    <property type="term" value="F:antiporter activity"/>
    <property type="evidence" value="ECO:0007669"/>
    <property type="project" value="InterPro"/>
</dbReference>
<organism evidence="8 9">
    <name type="scientific">Arachis hypogaea</name>
    <name type="common">Peanut</name>
    <dbReference type="NCBI Taxonomy" id="3818"/>
    <lineage>
        <taxon>Eukaryota</taxon>
        <taxon>Viridiplantae</taxon>
        <taxon>Streptophyta</taxon>
        <taxon>Embryophyta</taxon>
        <taxon>Tracheophyta</taxon>
        <taxon>Spermatophyta</taxon>
        <taxon>Magnoliopsida</taxon>
        <taxon>eudicotyledons</taxon>
        <taxon>Gunneridae</taxon>
        <taxon>Pentapetalae</taxon>
        <taxon>rosids</taxon>
        <taxon>fabids</taxon>
        <taxon>Fabales</taxon>
        <taxon>Fabaceae</taxon>
        <taxon>Papilionoideae</taxon>
        <taxon>50 kb inversion clade</taxon>
        <taxon>dalbergioids sensu lato</taxon>
        <taxon>Dalbergieae</taxon>
        <taxon>Pterocarpus clade</taxon>
        <taxon>Arachis</taxon>
    </lineage>
</organism>
<dbReference type="PANTHER" id="PTHR42893:SF46">
    <property type="entry name" value="PROTEIN DETOXIFICATION 44, CHLOROPLASTIC"/>
    <property type="match status" value="1"/>
</dbReference>
<keyword evidence="3 6" id="KW-0812">Transmembrane</keyword>
<comment type="subcellular location">
    <subcellularLocation>
        <location evidence="1">Membrane</location>
        <topology evidence="1">Multi-pass membrane protein</topology>
    </subcellularLocation>
</comment>
<feature type="region of interest" description="Disordered" evidence="7">
    <location>
        <begin position="54"/>
        <end position="84"/>
    </location>
</feature>
<dbReference type="PANTHER" id="PTHR42893">
    <property type="entry name" value="PROTEIN DETOXIFICATION 44, CHLOROPLASTIC-RELATED"/>
    <property type="match status" value="1"/>
</dbReference>
<evidence type="ECO:0000256" key="3">
    <source>
        <dbReference type="ARBA" id="ARBA00022692"/>
    </source>
</evidence>
<feature type="transmembrane region" description="Helical" evidence="6">
    <location>
        <begin position="282"/>
        <end position="303"/>
    </location>
</feature>
<name>A0A445DF39_ARAHY</name>
<protein>
    <recommendedName>
        <fullName evidence="6">Protein DETOXIFICATION</fullName>
    </recommendedName>
    <alternativeName>
        <fullName evidence="6">Multidrug and toxic compound extrusion protein</fullName>
    </alternativeName>
</protein>
<accession>A0A445DF39</accession>
<feature type="compositionally biased region" description="Polar residues" evidence="7">
    <location>
        <begin position="54"/>
        <end position="69"/>
    </location>
</feature>
<dbReference type="AlphaFoldDB" id="A0A445DF39"/>
<feature type="transmembrane region" description="Helical" evidence="6">
    <location>
        <begin position="430"/>
        <end position="452"/>
    </location>
</feature>
<comment type="caution">
    <text evidence="8">The sequence shown here is derived from an EMBL/GenBank/DDBJ whole genome shotgun (WGS) entry which is preliminary data.</text>
</comment>
<evidence type="ECO:0000313" key="9">
    <source>
        <dbReference type="Proteomes" id="UP000289738"/>
    </source>
</evidence>
<dbReference type="EMBL" id="SDMP01000004">
    <property type="protein sequence ID" value="RYR61794.1"/>
    <property type="molecule type" value="Genomic_DNA"/>
</dbReference>
<proteinExistence type="inferred from homology"/>
<evidence type="ECO:0000256" key="2">
    <source>
        <dbReference type="ARBA" id="ARBA00010199"/>
    </source>
</evidence>
<evidence type="ECO:0000313" key="8">
    <source>
        <dbReference type="EMBL" id="RYR61794.1"/>
    </source>
</evidence>
<dbReference type="GO" id="GO:0016020">
    <property type="term" value="C:membrane"/>
    <property type="evidence" value="ECO:0007669"/>
    <property type="project" value="UniProtKB-SubCell"/>
</dbReference>
<feature type="transmembrane region" description="Helical" evidence="6">
    <location>
        <begin position="244"/>
        <end position="262"/>
    </location>
</feature>
<evidence type="ECO:0000256" key="4">
    <source>
        <dbReference type="ARBA" id="ARBA00022989"/>
    </source>
</evidence>
<feature type="transmembrane region" description="Helical" evidence="6">
    <location>
        <begin position="387"/>
        <end position="410"/>
    </location>
</feature>
<sequence length="524" mass="56283">MASSQCHRFLCIHSLQLQPHHCYHPPFKSPTLIPKPYHCFSRIRIRIAPKASLKNNGATTTTTNDSVETSSLEDESSRNSSSSDDSFAFLRRFGDGWLKFDELGKEILSIALPAALALAADPLTSLIDTAFVGHIGPAELAAVGVSTSVFNLVSKIFNIPLLNITTSFVAEEQALISKDSSQTDESDFGGKYQSKRHIPSVSTSLALAATLGIAETVLLSLGSGIIMNIMGIPADSPMRGPAENFLMLRAFAAPAIVIALAAQGTFRGFKDTKTPLYAVGKYLIAFILLWKLTGNVLLMPFHFDGRKILSYLKSGGLLIGRTVAVFLTLTLSTSMAAKQGPIPMAGHQICMQVWLPISLLTDALALAGQTLLASSYSQGNYEQARLITYRVLQIGLGTGITLSVILFFGFGSFSSLFTTDLEVLSVARSGILFVAGTQPVNALAFVIDGLYYGVSDYGYAAYSTMLVGLVSSIFLLVAAPELGLPGVWAGLFLFMTMRVLAGTWRLSSKNGPWSMIWYKDGGGD</sequence>
<keyword evidence="5 6" id="KW-0472">Membrane</keyword>
<feature type="transmembrane region" description="Helical" evidence="6">
    <location>
        <begin position="315"/>
        <end position="333"/>
    </location>
</feature>
<dbReference type="GO" id="GO:0042910">
    <property type="term" value="F:xenobiotic transmembrane transporter activity"/>
    <property type="evidence" value="ECO:0007669"/>
    <property type="project" value="InterPro"/>
</dbReference>
<evidence type="ECO:0000256" key="1">
    <source>
        <dbReference type="ARBA" id="ARBA00004141"/>
    </source>
</evidence>
<gene>
    <name evidence="8" type="ORF">Ahy_A04g019006</name>
</gene>
<dbReference type="Pfam" id="PF01554">
    <property type="entry name" value="MatE"/>
    <property type="match status" value="2"/>
</dbReference>
<dbReference type="STRING" id="3818.A0A445DF39"/>
<feature type="transmembrane region" description="Helical" evidence="6">
    <location>
        <begin position="353"/>
        <end position="375"/>
    </location>
</feature>
<keyword evidence="4 6" id="KW-1133">Transmembrane helix</keyword>
<feature type="transmembrane region" description="Helical" evidence="6">
    <location>
        <begin position="459"/>
        <end position="479"/>
    </location>
</feature>
<feature type="transmembrane region" description="Helical" evidence="6">
    <location>
        <begin position="205"/>
        <end position="232"/>
    </location>
</feature>
<dbReference type="InterPro" id="IPR044644">
    <property type="entry name" value="DinF-like"/>
</dbReference>
<evidence type="ECO:0000256" key="6">
    <source>
        <dbReference type="RuleBase" id="RU004914"/>
    </source>
</evidence>
<comment type="caution">
    <text evidence="6">Lacks conserved residue(s) required for the propagation of feature annotation.</text>
</comment>
<keyword evidence="9" id="KW-1185">Reference proteome</keyword>
<dbReference type="CDD" id="cd13136">
    <property type="entry name" value="MATE_DinF_like"/>
    <property type="match status" value="1"/>
</dbReference>
<evidence type="ECO:0000256" key="5">
    <source>
        <dbReference type="ARBA" id="ARBA00023136"/>
    </source>
</evidence>
<comment type="similarity">
    <text evidence="2 6">Belongs to the multi antimicrobial extrusion (MATE) (TC 2.A.66.1) family.</text>
</comment>
<evidence type="ECO:0000256" key="7">
    <source>
        <dbReference type="SAM" id="MobiDB-lite"/>
    </source>
</evidence>